<feature type="compositionally biased region" description="Gly residues" evidence="12">
    <location>
        <begin position="856"/>
        <end position="868"/>
    </location>
</feature>
<evidence type="ECO:0000256" key="8">
    <source>
        <dbReference type="ARBA" id="ARBA00023187"/>
    </source>
</evidence>
<dbReference type="GO" id="GO:0005634">
    <property type="term" value="C:nucleus"/>
    <property type="evidence" value="ECO:0000318"/>
    <property type="project" value="GO_Central"/>
</dbReference>
<accession>A0A2K1KBA2</accession>
<dbReference type="Gene3D" id="3.30.1370.10">
    <property type="entry name" value="K Homology domain, type 1"/>
    <property type="match status" value="1"/>
</dbReference>
<comment type="subcellular location">
    <subcellularLocation>
        <location evidence="1">Nucleus</location>
    </subcellularLocation>
</comment>
<dbReference type="Gramene" id="Pp3c7_10890V3.14">
    <property type="protein sequence ID" value="PAC:32926043.CDS.1"/>
    <property type="gene ID" value="Pp3c7_10890"/>
</dbReference>
<dbReference type="Pfam" id="PF16275">
    <property type="entry name" value="SF1-HH"/>
    <property type="match status" value="1"/>
</dbReference>
<dbReference type="EMBL" id="ABEU02000007">
    <property type="protein sequence ID" value="PNR51055.1"/>
    <property type="molecule type" value="Genomic_DNA"/>
</dbReference>
<dbReference type="AlphaFoldDB" id="A0A2K1KBA2"/>
<dbReference type="InterPro" id="IPR036612">
    <property type="entry name" value="KH_dom_type_1_sf"/>
</dbReference>
<dbReference type="Gramene" id="Pp3c7_10890V3.10">
    <property type="protein sequence ID" value="PAC:32926039.CDS.1"/>
    <property type="gene ID" value="Pp3c7_10890"/>
</dbReference>
<dbReference type="FunFam" id="4.10.60.10:FF:000011">
    <property type="entry name" value="splicing factor 1"/>
    <property type="match status" value="1"/>
</dbReference>
<dbReference type="PANTHER" id="PTHR11208">
    <property type="entry name" value="RNA-BINDING PROTEIN RELATED"/>
    <property type="match status" value="1"/>
</dbReference>
<dbReference type="InterPro" id="IPR004087">
    <property type="entry name" value="KH_dom"/>
</dbReference>
<reference evidence="15 17" key="2">
    <citation type="journal article" date="2018" name="Plant J.">
        <title>The Physcomitrella patens chromosome-scale assembly reveals moss genome structure and evolution.</title>
        <authorList>
            <person name="Lang D."/>
            <person name="Ullrich K.K."/>
            <person name="Murat F."/>
            <person name="Fuchs J."/>
            <person name="Jenkins J."/>
            <person name="Haas F.B."/>
            <person name="Piednoel M."/>
            <person name="Gundlach H."/>
            <person name="Van Bel M."/>
            <person name="Meyberg R."/>
            <person name="Vives C."/>
            <person name="Morata J."/>
            <person name="Symeonidi A."/>
            <person name="Hiss M."/>
            <person name="Muchero W."/>
            <person name="Kamisugi Y."/>
            <person name="Saleh O."/>
            <person name="Blanc G."/>
            <person name="Decker E.L."/>
            <person name="van Gessel N."/>
            <person name="Grimwood J."/>
            <person name="Hayes R.D."/>
            <person name="Graham S.W."/>
            <person name="Gunter L.E."/>
            <person name="McDaniel S.F."/>
            <person name="Hoernstein S.N.W."/>
            <person name="Larsson A."/>
            <person name="Li F.W."/>
            <person name="Perroud P.F."/>
            <person name="Phillips J."/>
            <person name="Ranjan P."/>
            <person name="Rokshar D.S."/>
            <person name="Rothfels C.J."/>
            <person name="Schneider L."/>
            <person name="Shu S."/>
            <person name="Stevenson D.W."/>
            <person name="Thummler F."/>
            <person name="Tillich M."/>
            <person name="Villarreal Aguilar J.C."/>
            <person name="Widiez T."/>
            <person name="Wong G.K."/>
            <person name="Wymore A."/>
            <person name="Zhang Y."/>
            <person name="Zimmer A.D."/>
            <person name="Quatrano R.S."/>
            <person name="Mayer K.F.X."/>
            <person name="Goodstein D."/>
            <person name="Casacuberta J.M."/>
            <person name="Vandepoele K."/>
            <person name="Reski R."/>
            <person name="Cuming A.C."/>
            <person name="Tuskan G.A."/>
            <person name="Maumus F."/>
            <person name="Salse J."/>
            <person name="Schmutz J."/>
            <person name="Rensing S.A."/>
        </authorList>
    </citation>
    <scope>NUCLEOTIDE SEQUENCE [LARGE SCALE GENOMIC DNA]</scope>
    <source>
        <strain evidence="16 17">cv. Gransden 2004</strain>
    </source>
</reference>
<evidence type="ECO:0000259" key="14">
    <source>
        <dbReference type="PROSITE" id="PS50158"/>
    </source>
</evidence>
<keyword evidence="9" id="KW-0539">Nucleus</keyword>
<feature type="compositionally biased region" description="Gly residues" evidence="12">
    <location>
        <begin position="728"/>
        <end position="747"/>
    </location>
</feature>
<dbReference type="PANTHER" id="PTHR11208:SF45">
    <property type="entry name" value="SPLICING FACTOR 1"/>
    <property type="match status" value="1"/>
</dbReference>
<dbReference type="EnsemblPlants" id="Pp3c7_10890V3.14">
    <property type="protein sequence ID" value="PAC:32926043.CDS.1"/>
    <property type="gene ID" value="Pp3c7_10890"/>
</dbReference>
<feature type="compositionally biased region" description="Low complexity" evidence="12">
    <location>
        <begin position="914"/>
        <end position="936"/>
    </location>
</feature>
<feature type="domain" description="RRM" evidence="13">
    <location>
        <begin position="644"/>
        <end position="722"/>
    </location>
</feature>
<feature type="compositionally biased region" description="Pro residues" evidence="12">
    <location>
        <begin position="768"/>
        <end position="779"/>
    </location>
</feature>
<evidence type="ECO:0000256" key="1">
    <source>
        <dbReference type="ARBA" id="ARBA00004123"/>
    </source>
</evidence>
<dbReference type="PaxDb" id="3218-PP1S87_110V6.1"/>
<evidence type="ECO:0000256" key="10">
    <source>
        <dbReference type="PROSITE-ProRule" id="PRU00047"/>
    </source>
</evidence>
<dbReference type="OMA" id="THEGHYS"/>
<reference evidence="15 17" key="1">
    <citation type="journal article" date="2008" name="Science">
        <title>The Physcomitrella genome reveals evolutionary insights into the conquest of land by plants.</title>
        <authorList>
            <person name="Rensing S."/>
            <person name="Lang D."/>
            <person name="Zimmer A."/>
            <person name="Terry A."/>
            <person name="Salamov A."/>
            <person name="Shapiro H."/>
            <person name="Nishiyama T."/>
            <person name="Perroud P.-F."/>
            <person name="Lindquist E."/>
            <person name="Kamisugi Y."/>
            <person name="Tanahashi T."/>
            <person name="Sakakibara K."/>
            <person name="Fujita T."/>
            <person name="Oishi K."/>
            <person name="Shin-I T."/>
            <person name="Kuroki Y."/>
            <person name="Toyoda A."/>
            <person name="Suzuki Y."/>
            <person name="Hashimoto A."/>
            <person name="Yamaguchi K."/>
            <person name="Sugano A."/>
            <person name="Kohara Y."/>
            <person name="Fujiyama A."/>
            <person name="Anterola A."/>
            <person name="Aoki S."/>
            <person name="Ashton N."/>
            <person name="Barbazuk W.B."/>
            <person name="Barker E."/>
            <person name="Bennetzen J."/>
            <person name="Bezanilla M."/>
            <person name="Blankenship R."/>
            <person name="Cho S.H."/>
            <person name="Dutcher S."/>
            <person name="Estelle M."/>
            <person name="Fawcett J.A."/>
            <person name="Gundlach H."/>
            <person name="Hanada K."/>
            <person name="Heyl A."/>
            <person name="Hicks K.A."/>
            <person name="Hugh J."/>
            <person name="Lohr M."/>
            <person name="Mayer K."/>
            <person name="Melkozernov A."/>
            <person name="Murata T."/>
            <person name="Nelson D."/>
            <person name="Pils B."/>
            <person name="Prigge M."/>
            <person name="Reiss B."/>
            <person name="Renner T."/>
            <person name="Rombauts S."/>
            <person name="Rushton P."/>
            <person name="Sanderfoot A."/>
            <person name="Schween G."/>
            <person name="Shiu S.-H."/>
            <person name="Stueber K."/>
            <person name="Theodoulou F.L."/>
            <person name="Tu H."/>
            <person name="Van de Peer Y."/>
            <person name="Verrier P.J."/>
            <person name="Waters E."/>
            <person name="Wood A."/>
            <person name="Yang L."/>
            <person name="Cove D."/>
            <person name="Cuming A."/>
            <person name="Hasebe M."/>
            <person name="Lucas S."/>
            <person name="Mishler D.B."/>
            <person name="Reski R."/>
            <person name="Grigoriev I."/>
            <person name="Quatrano R.S."/>
            <person name="Boore J.L."/>
        </authorList>
    </citation>
    <scope>NUCLEOTIDE SEQUENCE [LARGE SCALE GENOMIC DNA]</scope>
    <source>
        <strain evidence="16 17">cv. Gransden 2004</strain>
    </source>
</reference>
<dbReference type="PROSITE" id="PS50084">
    <property type="entry name" value="KH_TYPE_1"/>
    <property type="match status" value="1"/>
</dbReference>
<evidence type="ECO:0000256" key="4">
    <source>
        <dbReference type="ARBA" id="ARBA00022723"/>
    </source>
</evidence>
<dbReference type="EnsemblPlants" id="Pp3c7_10890V3.4">
    <property type="protein sequence ID" value="PAC:32926033.CDS.1"/>
    <property type="gene ID" value="Pp3c7_10890"/>
</dbReference>
<keyword evidence="6" id="KW-0862">Zinc</keyword>
<dbReference type="GO" id="GO:0045292">
    <property type="term" value="P:mRNA cis splicing, via spliceosome"/>
    <property type="evidence" value="ECO:0000318"/>
    <property type="project" value="GO_Central"/>
</dbReference>
<dbReference type="EnsemblPlants" id="Pp3c7_10890V3.13">
    <property type="protein sequence ID" value="PAC:32926042.CDS.1"/>
    <property type="gene ID" value="Pp3c7_10890"/>
</dbReference>
<dbReference type="InterPro" id="IPR035979">
    <property type="entry name" value="RBD_domain_sf"/>
</dbReference>
<evidence type="ECO:0000313" key="15">
    <source>
        <dbReference type="EMBL" id="PNR51055.1"/>
    </source>
</evidence>
<dbReference type="EnsemblPlants" id="Pp3c7_10890V3.12">
    <property type="protein sequence ID" value="PAC:32926041.CDS.1"/>
    <property type="gene ID" value="Pp3c7_10890"/>
</dbReference>
<dbReference type="EnsemblPlants" id="Pp3c7_10890V3.8">
    <property type="protein sequence ID" value="PAC:32926037.CDS.1"/>
    <property type="gene ID" value="Pp3c7_10890"/>
</dbReference>
<dbReference type="InterPro" id="IPR001878">
    <property type="entry name" value="Znf_CCHC"/>
</dbReference>
<dbReference type="FunCoup" id="A0A2K1KBA2">
    <property type="interactions" value="2266"/>
</dbReference>
<dbReference type="SMART" id="SM00322">
    <property type="entry name" value="KH"/>
    <property type="match status" value="1"/>
</dbReference>
<dbReference type="Proteomes" id="UP000006727">
    <property type="component" value="Chromosome 7"/>
</dbReference>
<feature type="domain" description="CCHC-type" evidence="14">
    <location>
        <begin position="462"/>
        <end position="476"/>
    </location>
</feature>
<dbReference type="Gramene" id="Pp3c7_10890V3.6">
    <property type="protein sequence ID" value="PAC:32926035.CDS.1"/>
    <property type="gene ID" value="Pp3c7_10890"/>
</dbReference>
<dbReference type="PROSITE" id="PS50102">
    <property type="entry name" value="RRM"/>
    <property type="match status" value="1"/>
</dbReference>
<dbReference type="EnsemblPlants" id="Pp3c7_10890V3.6">
    <property type="protein sequence ID" value="PAC:32926035.CDS.1"/>
    <property type="gene ID" value="Pp3c7_10890"/>
</dbReference>
<dbReference type="SUPFAM" id="SSF54928">
    <property type="entry name" value="RNA-binding domain, RBD"/>
    <property type="match status" value="1"/>
</dbReference>
<name>A0A2K1KBA2_PHYPA</name>
<evidence type="ECO:0008006" key="18">
    <source>
        <dbReference type="Google" id="ProtNLM"/>
    </source>
</evidence>
<keyword evidence="4" id="KW-0479">Metal-binding</keyword>
<evidence type="ECO:0000256" key="6">
    <source>
        <dbReference type="ARBA" id="ARBA00022833"/>
    </source>
</evidence>
<dbReference type="Gene3D" id="6.10.140.1790">
    <property type="match status" value="1"/>
</dbReference>
<dbReference type="EnsemblPlants" id="Pp3c7_10890V3.11">
    <property type="protein sequence ID" value="PAC:32926040.CDS.1"/>
    <property type="gene ID" value="Pp3c7_10890"/>
</dbReference>
<dbReference type="Gramene" id="Pp3c7_10890V3.5">
    <property type="protein sequence ID" value="PAC:32926034.CDS.1"/>
    <property type="gene ID" value="Pp3c7_10890"/>
</dbReference>
<dbReference type="InterPro" id="IPR032570">
    <property type="entry name" value="SF1-HH"/>
</dbReference>
<dbReference type="EnsemblPlants" id="Pp3c7_10890V3.10">
    <property type="protein sequence ID" value="PAC:32926039.CDS.1"/>
    <property type="gene ID" value="Pp3c7_10890"/>
</dbReference>
<dbReference type="SUPFAM" id="SSF57756">
    <property type="entry name" value="Retrovirus zinc finger-like domains"/>
    <property type="match status" value="1"/>
</dbReference>
<dbReference type="Gramene" id="Pp3c7_10890V3.12">
    <property type="protein sequence ID" value="PAC:32926041.CDS.1"/>
    <property type="gene ID" value="Pp3c7_10890"/>
</dbReference>
<dbReference type="SUPFAM" id="SSF54791">
    <property type="entry name" value="Eukaryotic type KH-domain (KH-domain type I)"/>
    <property type="match status" value="1"/>
</dbReference>
<dbReference type="Gramene" id="Pp3c7_10890V3.4">
    <property type="protein sequence ID" value="PAC:32926033.CDS.1"/>
    <property type="gene ID" value="Pp3c7_10890"/>
</dbReference>
<dbReference type="InterPro" id="IPR045071">
    <property type="entry name" value="BBP-like"/>
</dbReference>
<organism evidence="15">
    <name type="scientific">Physcomitrium patens</name>
    <name type="common">Spreading-leaved earth moss</name>
    <name type="synonym">Physcomitrella patens</name>
    <dbReference type="NCBI Taxonomy" id="3218"/>
    <lineage>
        <taxon>Eukaryota</taxon>
        <taxon>Viridiplantae</taxon>
        <taxon>Streptophyta</taxon>
        <taxon>Embryophyta</taxon>
        <taxon>Bryophyta</taxon>
        <taxon>Bryophytina</taxon>
        <taxon>Bryopsida</taxon>
        <taxon>Funariidae</taxon>
        <taxon>Funariales</taxon>
        <taxon>Funariaceae</taxon>
        <taxon>Physcomitrium</taxon>
    </lineage>
</organism>
<dbReference type="InterPro" id="IPR000504">
    <property type="entry name" value="RRM_dom"/>
</dbReference>
<dbReference type="Gramene" id="Pp3c7_10890V3.1">
    <property type="protein sequence ID" value="PAC:32926030.CDS.1"/>
    <property type="gene ID" value="Pp3c7_10890"/>
</dbReference>
<dbReference type="Gramene" id="Pp3c7_10890V3.3">
    <property type="protein sequence ID" value="PAC:32926032.CDS.1"/>
    <property type="gene ID" value="Pp3c7_10890"/>
</dbReference>
<feature type="region of interest" description="Disordered" evidence="12">
    <location>
        <begin position="383"/>
        <end position="406"/>
    </location>
</feature>
<dbReference type="EnsemblPlants" id="Pp3c7_10890V3.7">
    <property type="protein sequence ID" value="PAC:32926036.CDS.1"/>
    <property type="gene ID" value="Pp3c7_10890"/>
</dbReference>
<feature type="compositionally biased region" description="Gly residues" evidence="12">
    <location>
        <begin position="586"/>
        <end position="597"/>
    </location>
</feature>
<dbReference type="Gramene" id="Pp3c7_10890V3.2">
    <property type="protein sequence ID" value="PAC:32926031.CDS.1"/>
    <property type="gene ID" value="Pp3c7_10890"/>
</dbReference>
<feature type="compositionally biased region" description="Basic and acidic residues" evidence="12">
    <location>
        <begin position="157"/>
        <end position="167"/>
    </location>
</feature>
<evidence type="ECO:0000256" key="5">
    <source>
        <dbReference type="ARBA" id="ARBA00022771"/>
    </source>
</evidence>
<dbReference type="Gene3D" id="4.10.60.10">
    <property type="entry name" value="Zinc finger, CCHC-type"/>
    <property type="match status" value="1"/>
</dbReference>
<feature type="region of interest" description="Disordered" evidence="12">
    <location>
        <begin position="720"/>
        <end position="874"/>
    </location>
</feature>
<dbReference type="Gramene" id="Pp3c7_10890V3.11">
    <property type="protein sequence ID" value="PAC:32926040.CDS.1"/>
    <property type="gene ID" value="Pp3c7_10890"/>
</dbReference>
<dbReference type="GO" id="GO:0008270">
    <property type="term" value="F:zinc ion binding"/>
    <property type="evidence" value="ECO:0007669"/>
    <property type="project" value="UniProtKB-KW"/>
</dbReference>
<feature type="region of interest" description="Disordered" evidence="12">
    <location>
        <begin position="894"/>
        <end position="954"/>
    </location>
</feature>
<dbReference type="InterPro" id="IPR036875">
    <property type="entry name" value="Znf_CCHC_sf"/>
</dbReference>
<feature type="compositionally biased region" description="Pro residues" evidence="12">
    <location>
        <begin position="898"/>
        <end position="913"/>
    </location>
</feature>
<feature type="compositionally biased region" description="Gly residues" evidence="12">
    <location>
        <begin position="836"/>
        <end position="845"/>
    </location>
</feature>
<evidence type="ECO:0000256" key="7">
    <source>
        <dbReference type="ARBA" id="ARBA00022884"/>
    </source>
</evidence>
<dbReference type="Gramene" id="Pp3c7_10890V3.8">
    <property type="protein sequence ID" value="PAC:32926037.CDS.1"/>
    <property type="gene ID" value="Pp3c7_10890"/>
</dbReference>
<dbReference type="EnsemblPlants" id="Pp3c7_10890V3.3">
    <property type="protein sequence ID" value="PAC:32926032.CDS.1"/>
    <property type="gene ID" value="Pp3c7_10890"/>
</dbReference>
<dbReference type="GO" id="GO:0003729">
    <property type="term" value="F:mRNA binding"/>
    <property type="evidence" value="ECO:0000318"/>
    <property type="project" value="GO_Central"/>
</dbReference>
<dbReference type="OrthoDB" id="10021397at2759"/>
<evidence type="ECO:0000256" key="3">
    <source>
        <dbReference type="ARBA" id="ARBA00022664"/>
    </source>
</evidence>
<dbReference type="CDD" id="cd02395">
    <property type="entry name" value="KH-I_BBP"/>
    <property type="match status" value="1"/>
</dbReference>
<sequence>MDRGNAAAAAADAFLAGLEKQAAAEQLKQQEMNTFASNEYVSGDYGSHNGHDMGYGTYGQGAAPAPWLQQQSYGQPGAYEQHHSNQAQEYFHHGSAEVSGGKAGEGNIAAYDGYSDMIGRVGPSYGQSNGADEGGTGISRSEEHKHCNHGAVPGEHGGADEAQKEGGRGLQGEGAVSDAKDDQNAVSGGDTSSGKKRRSRWGPQEGDGEANDNEGSGGKKRKSRWAAEEPKLPLLGQIQLPDFVKELTGGVDLDPELQALNIKLLDINRKLQTGMVLDPVGDGNRSPSPEPIYDNMGIRINTREYRAREKLTRERQEVIAMLIKKNPAFKPPADYKPLKHYKKLYIPVKEYPGYNFIGLVIGPRGNTQKRMEKETGAKIVIRGKGSVKEGRSAQKRDLKPDPSENEDLHVLVEADTEDALEKAAGMVEKLLVPVEEGRNEHKRAQLRELAALNGTIRDDEYCRLCGEPGHRQYACPARHSTFKSDVSCRICGDGGHPTIDCPLKGSAQGNKMDDEYKNFLAELGGGGPDGSASPAGTGGSGGEVGSTRQSGPTLALTGPQGSPSLSWTGGTTGVTSVPGAMMTQGGRIGPGGPGLGAPGASPAGGFNGGNGMGPSSFGGPPGLGSTYPGVSKGGSGKFNKDDDANLYVGYLPSTVDDEGLARLFAPFGAVEHAKVIRDRLTGVTKGYGFVKFSDPSSATAAVTHRNGYRLEGRVLAVRVAGPAPPPRGLGGGSGGPPQGGDPMGGGGYPPPMQSGGPPRGPPGSGHMAPPPWATSPGPMPQYNSYGPPPPGSNSYGPPINQGYGPPPQGQGHHGPPSSHYGGPYNSYAGGPPPQGGPQGQQGGMDVGVHGMPPHGPGMGSMPPGGQGRIGPRPVSTGPIGGGMPGGYGATTQYHGYYAPPPPNTAPPVPPPPVSSSGAAPAPSWGGNVGVPPVSSGQSNAVESEYERFMSEMGR</sequence>
<gene>
    <name evidence="16" type="primary">LOC112284837</name>
    <name evidence="15" type="ORF">PHYPA_010241</name>
</gene>
<evidence type="ECO:0000256" key="9">
    <source>
        <dbReference type="ARBA" id="ARBA00023242"/>
    </source>
</evidence>
<feature type="region of interest" description="Disordered" evidence="12">
    <location>
        <begin position="124"/>
        <end position="228"/>
    </location>
</feature>
<dbReference type="InterPro" id="IPR047086">
    <property type="entry name" value="SF1-HH_sf"/>
</dbReference>
<dbReference type="Pfam" id="PF00076">
    <property type="entry name" value="RRM_1"/>
    <property type="match status" value="1"/>
</dbReference>
<evidence type="ECO:0000313" key="17">
    <source>
        <dbReference type="Proteomes" id="UP000006727"/>
    </source>
</evidence>
<dbReference type="Gramene" id="Pp3c7_10890V3.9">
    <property type="protein sequence ID" value="PAC:32926038.CDS.1"/>
    <property type="gene ID" value="Pp3c7_10890"/>
</dbReference>
<evidence type="ECO:0000259" key="13">
    <source>
        <dbReference type="PROSITE" id="PS50102"/>
    </source>
</evidence>
<evidence type="ECO:0000256" key="12">
    <source>
        <dbReference type="SAM" id="MobiDB-lite"/>
    </source>
</evidence>
<dbReference type="SMART" id="SM00360">
    <property type="entry name" value="RRM"/>
    <property type="match status" value="1"/>
</dbReference>
<reference evidence="16" key="3">
    <citation type="submission" date="2020-12" db="UniProtKB">
        <authorList>
            <consortium name="EnsemblPlants"/>
        </authorList>
    </citation>
    <scope>IDENTIFICATION</scope>
</reference>
<evidence type="ECO:0000313" key="16">
    <source>
        <dbReference type="EnsemblPlants" id="PAC:32926030.CDS.1"/>
    </source>
</evidence>
<keyword evidence="8" id="KW-0508">mRNA splicing</keyword>
<dbReference type="FunFam" id="3.30.70.330:FF:001455">
    <property type="entry name" value="Predicted protein"/>
    <property type="match status" value="1"/>
</dbReference>
<dbReference type="PROSITE" id="PS50158">
    <property type="entry name" value="ZF_CCHC"/>
    <property type="match status" value="1"/>
</dbReference>
<dbReference type="FunFam" id="3.30.1370.10:FF:000047">
    <property type="entry name" value="splicing factor-like protein 1"/>
    <property type="match status" value="1"/>
</dbReference>
<feature type="compositionally biased region" description="Basic and acidic residues" evidence="12">
    <location>
        <begin position="386"/>
        <end position="406"/>
    </location>
</feature>
<feature type="compositionally biased region" description="Basic and acidic residues" evidence="12">
    <location>
        <begin position="944"/>
        <end position="954"/>
    </location>
</feature>
<protein>
    <recommendedName>
        <fullName evidence="18">Branchpoint-bridging protein</fullName>
    </recommendedName>
</protein>
<comment type="similarity">
    <text evidence="2">Belongs to the BBP/SF1 family.</text>
</comment>
<dbReference type="Gramene" id="Pp3c7_10890V3.13">
    <property type="protein sequence ID" value="PAC:32926042.CDS.1"/>
    <property type="gene ID" value="Pp3c7_10890"/>
</dbReference>
<feature type="compositionally biased region" description="Low complexity" evidence="12">
    <location>
        <begin position="792"/>
        <end position="829"/>
    </location>
</feature>
<feature type="region of interest" description="Disordered" evidence="12">
    <location>
        <begin position="519"/>
        <end position="636"/>
    </location>
</feature>
<keyword evidence="5 10" id="KW-0863">Zinc-finger</keyword>
<dbReference type="Gene3D" id="3.30.70.330">
    <property type="match status" value="1"/>
</dbReference>
<evidence type="ECO:0000256" key="2">
    <source>
        <dbReference type="ARBA" id="ARBA00010382"/>
    </source>
</evidence>
<dbReference type="EnsemblPlants" id="Pp3c7_10890V3.9">
    <property type="protein sequence ID" value="PAC:32926038.CDS.1"/>
    <property type="gene ID" value="Pp3c7_10890"/>
</dbReference>
<dbReference type="EnsemblPlants" id="Pp3c7_10890V3.2">
    <property type="protein sequence ID" value="PAC:32926031.CDS.1"/>
    <property type="gene ID" value="Pp3c7_10890"/>
</dbReference>
<dbReference type="STRING" id="3218.A0A2K1KBA2"/>
<dbReference type="EnsemblPlants" id="Pp3c7_10890V3.1">
    <property type="protein sequence ID" value="PAC:32926030.CDS.1"/>
    <property type="gene ID" value="Pp3c7_10890"/>
</dbReference>
<dbReference type="InterPro" id="IPR055256">
    <property type="entry name" value="KH_1_KHDC4/BBP-like"/>
</dbReference>
<dbReference type="KEGG" id="ppp:112284837"/>
<keyword evidence="7 11" id="KW-0694">RNA-binding</keyword>
<evidence type="ECO:0000256" key="11">
    <source>
        <dbReference type="PROSITE-ProRule" id="PRU00176"/>
    </source>
</evidence>
<dbReference type="SMART" id="SM00343">
    <property type="entry name" value="ZnF_C2HC"/>
    <property type="match status" value="2"/>
</dbReference>
<keyword evidence="17" id="KW-1185">Reference proteome</keyword>
<proteinExistence type="inferred from homology"/>
<dbReference type="EnsemblPlants" id="Pp3c7_10890V3.5">
    <property type="protein sequence ID" value="PAC:32926034.CDS.1"/>
    <property type="gene ID" value="Pp3c7_10890"/>
</dbReference>
<keyword evidence="3" id="KW-0507">mRNA processing</keyword>
<dbReference type="Pfam" id="PF22675">
    <property type="entry name" value="KH-I_KHDC4-BBP"/>
    <property type="match status" value="1"/>
</dbReference>
<dbReference type="Gramene" id="Pp3c7_10890V3.7">
    <property type="protein sequence ID" value="PAC:32926036.CDS.1"/>
    <property type="gene ID" value="Pp3c7_10890"/>
</dbReference>
<dbReference type="InterPro" id="IPR012677">
    <property type="entry name" value="Nucleotide-bd_a/b_plait_sf"/>
</dbReference>